<sequence>MKLQIKKKNMKTLSNLRNLDAQATPNVAGGTIQTRPVSCQYWCGNRQSDFNCNTEPGRHCVTD</sequence>
<dbReference type="AlphaFoldDB" id="A0A5S3WPT6"/>
<dbReference type="OrthoDB" id="6293573at2"/>
<proteinExistence type="predicted"/>
<dbReference type="GeneID" id="61356668"/>
<dbReference type="EMBL" id="PNCI01000018">
    <property type="protein sequence ID" value="TMP29334.1"/>
    <property type="molecule type" value="Genomic_DNA"/>
</dbReference>
<dbReference type="RefSeq" id="WP_010384061.1">
    <property type="nucleotide sequence ID" value="NZ_AHCD03000027.1"/>
</dbReference>
<reference evidence="1 2" key="1">
    <citation type="submission" date="2018-01" db="EMBL/GenBank/DDBJ databases">
        <authorList>
            <person name="Paulsen S."/>
            <person name="Gram L.K."/>
        </authorList>
    </citation>
    <scope>NUCLEOTIDE SEQUENCE [LARGE SCALE GENOMIC DNA]</scope>
    <source>
        <strain evidence="1 2">S2676</strain>
    </source>
</reference>
<evidence type="ECO:0000313" key="2">
    <source>
        <dbReference type="Proteomes" id="UP000310249"/>
    </source>
</evidence>
<comment type="caution">
    <text evidence="1">The sequence shown here is derived from an EMBL/GenBank/DDBJ whole genome shotgun (WGS) entry which is preliminary data.</text>
</comment>
<evidence type="ECO:0000313" key="1">
    <source>
        <dbReference type="EMBL" id="TMP29334.1"/>
    </source>
</evidence>
<accession>A0A5S3WPT6</accession>
<name>A0A5S3WPT6_9GAMM</name>
<organism evidence="1 2">
    <name type="scientific">Pseudoalteromonas rubra</name>
    <dbReference type="NCBI Taxonomy" id="43658"/>
    <lineage>
        <taxon>Bacteria</taxon>
        <taxon>Pseudomonadati</taxon>
        <taxon>Pseudomonadota</taxon>
        <taxon>Gammaproteobacteria</taxon>
        <taxon>Alteromonadales</taxon>
        <taxon>Pseudoalteromonadaceae</taxon>
        <taxon>Pseudoalteromonas</taxon>
    </lineage>
</organism>
<dbReference type="Proteomes" id="UP000310249">
    <property type="component" value="Unassembled WGS sequence"/>
</dbReference>
<gene>
    <name evidence="1" type="ORF">CWB99_09040</name>
</gene>
<protein>
    <submittedName>
        <fullName evidence="1">Uncharacterized protein</fullName>
    </submittedName>
</protein>
<reference evidence="2" key="2">
    <citation type="submission" date="2019-06" db="EMBL/GenBank/DDBJ databases">
        <title>Co-occurence of chitin degradation, pigmentation and bioactivity in marine Pseudoalteromonas.</title>
        <authorList>
            <person name="Sonnenschein E.C."/>
            <person name="Bech P.K."/>
        </authorList>
    </citation>
    <scope>NUCLEOTIDE SEQUENCE [LARGE SCALE GENOMIC DNA]</scope>
    <source>
        <strain evidence="2">S2676</strain>
    </source>
</reference>